<keyword evidence="3" id="KW-0862">Zinc</keyword>
<evidence type="ECO:0000256" key="3">
    <source>
        <dbReference type="ARBA" id="ARBA00022833"/>
    </source>
</evidence>
<dbReference type="GO" id="GO:0008270">
    <property type="term" value="F:zinc ion binding"/>
    <property type="evidence" value="ECO:0007669"/>
    <property type="project" value="UniProtKB-KW"/>
</dbReference>
<evidence type="ECO:0000313" key="6">
    <source>
        <dbReference type="Proteomes" id="UP001153636"/>
    </source>
</evidence>
<protein>
    <recommendedName>
        <fullName evidence="4">FLYWCH-type domain-containing protein</fullName>
    </recommendedName>
</protein>
<keyword evidence="6" id="KW-1185">Reference proteome</keyword>
<name>A0A9P0CQR5_9CUCU</name>
<dbReference type="Proteomes" id="UP001153636">
    <property type="component" value="Chromosome 13"/>
</dbReference>
<feature type="domain" description="FLYWCH-type" evidence="4">
    <location>
        <begin position="51"/>
        <end position="107"/>
    </location>
</feature>
<accession>A0A9P0CQR5</accession>
<reference evidence="5" key="1">
    <citation type="submission" date="2022-01" db="EMBL/GenBank/DDBJ databases">
        <authorList>
            <person name="King R."/>
        </authorList>
    </citation>
    <scope>NUCLEOTIDE SEQUENCE</scope>
</reference>
<evidence type="ECO:0000256" key="2">
    <source>
        <dbReference type="ARBA" id="ARBA00022771"/>
    </source>
</evidence>
<proteinExistence type="predicted"/>
<evidence type="ECO:0000256" key="1">
    <source>
        <dbReference type="ARBA" id="ARBA00022723"/>
    </source>
</evidence>
<dbReference type="Gene3D" id="2.20.25.240">
    <property type="match status" value="1"/>
</dbReference>
<keyword evidence="2" id="KW-0863">Zinc-finger</keyword>
<keyword evidence="1" id="KW-0479">Metal-binding</keyword>
<dbReference type="EMBL" id="OV651825">
    <property type="protein sequence ID" value="CAH1102521.1"/>
    <property type="molecule type" value="Genomic_DNA"/>
</dbReference>
<dbReference type="Pfam" id="PF04500">
    <property type="entry name" value="FLYWCH"/>
    <property type="match status" value="1"/>
</dbReference>
<dbReference type="InterPro" id="IPR007588">
    <property type="entry name" value="Znf_FLYWCH"/>
</dbReference>
<dbReference type="AlphaFoldDB" id="A0A9P0CQR5"/>
<gene>
    <name evidence="5" type="ORF">PSYICH_LOCUS3823</name>
</gene>
<organism evidence="5 6">
    <name type="scientific">Psylliodes chrysocephalus</name>
    <dbReference type="NCBI Taxonomy" id="3402493"/>
    <lineage>
        <taxon>Eukaryota</taxon>
        <taxon>Metazoa</taxon>
        <taxon>Ecdysozoa</taxon>
        <taxon>Arthropoda</taxon>
        <taxon>Hexapoda</taxon>
        <taxon>Insecta</taxon>
        <taxon>Pterygota</taxon>
        <taxon>Neoptera</taxon>
        <taxon>Endopterygota</taxon>
        <taxon>Coleoptera</taxon>
        <taxon>Polyphaga</taxon>
        <taxon>Cucujiformia</taxon>
        <taxon>Chrysomeloidea</taxon>
        <taxon>Chrysomelidae</taxon>
        <taxon>Galerucinae</taxon>
        <taxon>Alticini</taxon>
        <taxon>Psylliodes</taxon>
    </lineage>
</organism>
<evidence type="ECO:0000313" key="5">
    <source>
        <dbReference type="EMBL" id="CAH1102521.1"/>
    </source>
</evidence>
<sequence>MDLRGGKKVGLEEKRFEEVEEVEKGDMTEQNVNNSVGVGYYSSYGKDFVIVQNNRGNPTAILDGCRYRKYRTNNNCVITWICNKQRSRKCKGRMKSLEGKVVSIRPHTCLMKP</sequence>
<evidence type="ECO:0000259" key="4">
    <source>
        <dbReference type="Pfam" id="PF04500"/>
    </source>
</evidence>
<dbReference type="OrthoDB" id="6621463at2759"/>